<evidence type="ECO:0000313" key="4">
    <source>
        <dbReference type="Proteomes" id="UP000277580"/>
    </source>
</evidence>
<dbReference type="STRING" id="1392247.A0A3N4KFI5"/>
<accession>A0A3N4KFI5</accession>
<evidence type="ECO:0000313" key="3">
    <source>
        <dbReference type="EMBL" id="RPB09247.1"/>
    </source>
</evidence>
<dbReference type="OrthoDB" id="2420454at2759"/>
<proteinExistence type="inferred from homology"/>
<keyword evidence="2" id="KW-0378">Hydrolase</keyword>
<reference evidence="3 4" key="1">
    <citation type="journal article" date="2018" name="Nat. Ecol. Evol.">
        <title>Pezizomycetes genomes reveal the molecular basis of ectomycorrhizal truffle lifestyle.</title>
        <authorList>
            <person name="Murat C."/>
            <person name="Payen T."/>
            <person name="Noel B."/>
            <person name="Kuo A."/>
            <person name="Morin E."/>
            <person name="Chen J."/>
            <person name="Kohler A."/>
            <person name="Krizsan K."/>
            <person name="Balestrini R."/>
            <person name="Da Silva C."/>
            <person name="Montanini B."/>
            <person name="Hainaut M."/>
            <person name="Levati E."/>
            <person name="Barry K.W."/>
            <person name="Belfiori B."/>
            <person name="Cichocki N."/>
            <person name="Clum A."/>
            <person name="Dockter R.B."/>
            <person name="Fauchery L."/>
            <person name="Guy J."/>
            <person name="Iotti M."/>
            <person name="Le Tacon F."/>
            <person name="Lindquist E.A."/>
            <person name="Lipzen A."/>
            <person name="Malagnac F."/>
            <person name="Mello A."/>
            <person name="Molinier V."/>
            <person name="Miyauchi S."/>
            <person name="Poulain J."/>
            <person name="Riccioni C."/>
            <person name="Rubini A."/>
            <person name="Sitrit Y."/>
            <person name="Splivallo R."/>
            <person name="Traeger S."/>
            <person name="Wang M."/>
            <person name="Zifcakova L."/>
            <person name="Wipf D."/>
            <person name="Zambonelli A."/>
            <person name="Paolocci F."/>
            <person name="Nowrousian M."/>
            <person name="Ottonello S."/>
            <person name="Baldrian P."/>
            <person name="Spatafora J.W."/>
            <person name="Henrissat B."/>
            <person name="Nagy L.G."/>
            <person name="Aury J.M."/>
            <person name="Wincker P."/>
            <person name="Grigoriev I.V."/>
            <person name="Bonfante P."/>
            <person name="Martin F.M."/>
        </authorList>
    </citation>
    <scope>NUCLEOTIDE SEQUENCE [LARGE SCALE GENOMIC DNA]</scope>
    <source>
        <strain evidence="3 4">CCBAS932</strain>
    </source>
</reference>
<dbReference type="Pfam" id="PF13279">
    <property type="entry name" value="4HBT_2"/>
    <property type="match status" value="1"/>
</dbReference>
<name>A0A3N4KFI5_9PEZI</name>
<evidence type="ECO:0000256" key="1">
    <source>
        <dbReference type="ARBA" id="ARBA00005953"/>
    </source>
</evidence>
<sequence>MSVKERKRSDYVFFLDYRTRWTDNDMYSHLTNTVYNVLIDSVVNTYLIKHCGLNPTTSPSIALMVASQITFISQTSFPAVLDIGLRVNKLGNSSVTYECGVFERGMEDVRAVGGYTHVFCDSVNRRPMTMEKTFREGLEKLLVKEGPKL</sequence>
<dbReference type="Gene3D" id="3.10.129.10">
    <property type="entry name" value="Hotdog Thioesterase"/>
    <property type="match status" value="1"/>
</dbReference>
<comment type="similarity">
    <text evidence="1">Belongs to the 4-hydroxybenzoyl-CoA thioesterase family.</text>
</comment>
<dbReference type="PANTHER" id="PTHR31793:SF27">
    <property type="entry name" value="NOVEL THIOESTERASE SUPERFAMILY DOMAIN AND SAPOSIN A-TYPE DOMAIN CONTAINING PROTEIN (0610012H03RIK)"/>
    <property type="match status" value="1"/>
</dbReference>
<dbReference type="EMBL" id="ML119153">
    <property type="protein sequence ID" value="RPB09247.1"/>
    <property type="molecule type" value="Genomic_DNA"/>
</dbReference>
<dbReference type="CDD" id="cd00586">
    <property type="entry name" value="4HBT"/>
    <property type="match status" value="1"/>
</dbReference>
<dbReference type="GO" id="GO:0016853">
    <property type="term" value="F:isomerase activity"/>
    <property type="evidence" value="ECO:0007669"/>
    <property type="project" value="UniProtKB-KW"/>
</dbReference>
<dbReference type="PANTHER" id="PTHR31793">
    <property type="entry name" value="4-HYDROXYBENZOYL-COA THIOESTERASE FAMILY MEMBER"/>
    <property type="match status" value="1"/>
</dbReference>
<organism evidence="3 4">
    <name type="scientific">Morchella conica CCBAS932</name>
    <dbReference type="NCBI Taxonomy" id="1392247"/>
    <lineage>
        <taxon>Eukaryota</taxon>
        <taxon>Fungi</taxon>
        <taxon>Dikarya</taxon>
        <taxon>Ascomycota</taxon>
        <taxon>Pezizomycotina</taxon>
        <taxon>Pezizomycetes</taxon>
        <taxon>Pezizales</taxon>
        <taxon>Morchellaceae</taxon>
        <taxon>Morchella</taxon>
    </lineage>
</organism>
<dbReference type="InterPro" id="IPR029069">
    <property type="entry name" value="HotDog_dom_sf"/>
</dbReference>
<keyword evidence="4" id="KW-1185">Reference proteome</keyword>
<dbReference type="AlphaFoldDB" id="A0A3N4KFI5"/>
<dbReference type="InParanoid" id="A0A3N4KFI5"/>
<protein>
    <submittedName>
        <fullName evidence="3">Thioesterase/thiol ester dehydrase-isomerase</fullName>
    </submittedName>
</protein>
<dbReference type="SUPFAM" id="SSF54637">
    <property type="entry name" value="Thioesterase/thiol ester dehydrase-isomerase"/>
    <property type="match status" value="1"/>
</dbReference>
<keyword evidence="3" id="KW-0413">Isomerase</keyword>
<gene>
    <name evidence="3" type="ORF">P167DRAFT_510935</name>
</gene>
<dbReference type="Proteomes" id="UP000277580">
    <property type="component" value="Unassembled WGS sequence"/>
</dbReference>
<dbReference type="GO" id="GO:0047617">
    <property type="term" value="F:fatty acyl-CoA hydrolase activity"/>
    <property type="evidence" value="ECO:0007669"/>
    <property type="project" value="TreeGrafter"/>
</dbReference>
<dbReference type="FunFam" id="3.10.129.10:FF:000104">
    <property type="entry name" value="Thioesterase family protein (AFU_orthologue AFUA_2G16350)"/>
    <property type="match status" value="1"/>
</dbReference>
<dbReference type="InterPro" id="IPR050563">
    <property type="entry name" value="4-hydroxybenzoyl-CoA_TE"/>
</dbReference>
<evidence type="ECO:0000256" key="2">
    <source>
        <dbReference type="ARBA" id="ARBA00022801"/>
    </source>
</evidence>